<sequence length="152" mass="17099">MQSCEKFATKLLRESDPDSVTDPLVQLTFGGNDVGSPVKGACLAQQYHLSELGYLLFLTDNVPYEETLRIYLVTEEAKVIDELEFGGNMVTGTLDIIDLNGKDTIVFSFIHEANCRLQVLSTPKWSKPLVFTPGVRRNGSLRKHYLKLDFQQ</sequence>
<accession>A0ABP7MRN9</accession>
<dbReference type="Proteomes" id="UP001501565">
    <property type="component" value="Unassembled WGS sequence"/>
</dbReference>
<protein>
    <submittedName>
        <fullName evidence="1">Uncharacterized protein</fullName>
    </submittedName>
</protein>
<dbReference type="EMBL" id="BAABBN010000007">
    <property type="protein sequence ID" value="GAA3928927.1"/>
    <property type="molecule type" value="Genomic_DNA"/>
</dbReference>
<comment type="caution">
    <text evidence="1">The sequence shown here is derived from an EMBL/GenBank/DDBJ whole genome shotgun (WGS) entry which is preliminary data.</text>
</comment>
<keyword evidence="2" id="KW-1185">Reference proteome</keyword>
<reference evidence="2" key="1">
    <citation type="journal article" date="2019" name="Int. J. Syst. Evol. Microbiol.">
        <title>The Global Catalogue of Microorganisms (GCM) 10K type strain sequencing project: providing services to taxonomists for standard genome sequencing and annotation.</title>
        <authorList>
            <consortium name="The Broad Institute Genomics Platform"/>
            <consortium name="The Broad Institute Genome Sequencing Center for Infectious Disease"/>
            <person name="Wu L."/>
            <person name="Ma J."/>
        </authorList>
    </citation>
    <scope>NUCLEOTIDE SEQUENCE [LARGE SCALE GENOMIC DNA]</scope>
    <source>
        <strain evidence="2">JCM 17551</strain>
    </source>
</reference>
<name>A0ABP7MRN9_9GAMM</name>
<organism evidence="1 2">
    <name type="scientific">Litoribacillus peritrichatus</name>
    <dbReference type="NCBI Taxonomy" id="718191"/>
    <lineage>
        <taxon>Bacteria</taxon>
        <taxon>Pseudomonadati</taxon>
        <taxon>Pseudomonadota</taxon>
        <taxon>Gammaproteobacteria</taxon>
        <taxon>Oceanospirillales</taxon>
        <taxon>Oceanospirillaceae</taxon>
        <taxon>Litoribacillus</taxon>
    </lineage>
</organism>
<gene>
    <name evidence="1" type="ORF">GCM10022277_26800</name>
</gene>
<evidence type="ECO:0000313" key="2">
    <source>
        <dbReference type="Proteomes" id="UP001501565"/>
    </source>
</evidence>
<evidence type="ECO:0000313" key="1">
    <source>
        <dbReference type="EMBL" id="GAA3928927.1"/>
    </source>
</evidence>
<dbReference type="RefSeq" id="WP_344799053.1">
    <property type="nucleotide sequence ID" value="NZ_BAABBN010000007.1"/>
</dbReference>
<proteinExistence type="predicted"/>